<dbReference type="EMBL" id="KI913138">
    <property type="protein sequence ID" value="ETV75975.1"/>
    <property type="molecule type" value="Genomic_DNA"/>
</dbReference>
<dbReference type="RefSeq" id="XP_009834617.1">
    <property type="nucleotide sequence ID" value="XM_009836315.1"/>
</dbReference>
<dbReference type="AlphaFoldDB" id="W4G8G7"/>
<dbReference type="VEuPathDB" id="FungiDB:H257_09929"/>
<gene>
    <name evidence="2" type="ORF">H257_09929</name>
</gene>
<evidence type="ECO:0000313" key="2">
    <source>
        <dbReference type="EMBL" id="ETV75975.1"/>
    </source>
</evidence>
<accession>W4G8G7</accession>
<organism evidence="2">
    <name type="scientific">Aphanomyces astaci</name>
    <name type="common">Crayfish plague agent</name>
    <dbReference type="NCBI Taxonomy" id="112090"/>
    <lineage>
        <taxon>Eukaryota</taxon>
        <taxon>Sar</taxon>
        <taxon>Stramenopiles</taxon>
        <taxon>Oomycota</taxon>
        <taxon>Saprolegniomycetes</taxon>
        <taxon>Saprolegniales</taxon>
        <taxon>Verrucalvaceae</taxon>
        <taxon>Aphanomyces</taxon>
    </lineage>
</organism>
<protein>
    <submittedName>
        <fullName evidence="2">Uncharacterized protein</fullName>
    </submittedName>
</protein>
<reference evidence="2" key="1">
    <citation type="submission" date="2013-12" db="EMBL/GenBank/DDBJ databases">
        <title>The Genome Sequence of Aphanomyces astaci APO3.</title>
        <authorList>
            <consortium name="The Broad Institute Genomics Platform"/>
            <person name="Russ C."/>
            <person name="Tyler B."/>
            <person name="van West P."/>
            <person name="Dieguez-Uribeondo J."/>
            <person name="Young S.K."/>
            <person name="Zeng Q."/>
            <person name="Gargeya S."/>
            <person name="Fitzgerald M."/>
            <person name="Abouelleil A."/>
            <person name="Alvarado L."/>
            <person name="Chapman S.B."/>
            <person name="Gainer-Dewar J."/>
            <person name="Goldberg J."/>
            <person name="Griggs A."/>
            <person name="Gujja S."/>
            <person name="Hansen M."/>
            <person name="Howarth C."/>
            <person name="Imamovic A."/>
            <person name="Ireland A."/>
            <person name="Larimer J."/>
            <person name="McCowan C."/>
            <person name="Murphy C."/>
            <person name="Pearson M."/>
            <person name="Poon T.W."/>
            <person name="Priest M."/>
            <person name="Roberts A."/>
            <person name="Saif S."/>
            <person name="Shea T."/>
            <person name="Sykes S."/>
            <person name="Wortman J."/>
            <person name="Nusbaum C."/>
            <person name="Birren B."/>
        </authorList>
    </citation>
    <scope>NUCLEOTIDE SEQUENCE [LARGE SCALE GENOMIC DNA]</scope>
    <source>
        <strain evidence="2">APO3</strain>
    </source>
</reference>
<feature type="region of interest" description="Disordered" evidence="1">
    <location>
        <begin position="1"/>
        <end position="29"/>
    </location>
</feature>
<dbReference type="GeneID" id="20811925"/>
<name>W4G8G7_APHAT</name>
<sequence length="100" mass="11590">MSRQPYGQRCGIEDGRLSSTWEDDDDENDDDGIGMRGLFFAMYCPGWWFNEATTLSSFVPTHSLQTRRMHWGHFRRLEKMPMLPSHREQVGIASQSASFT</sequence>
<proteinExistence type="predicted"/>
<dbReference type="OrthoDB" id="10522122at2759"/>
<evidence type="ECO:0000256" key="1">
    <source>
        <dbReference type="SAM" id="MobiDB-lite"/>
    </source>
</evidence>